<evidence type="ECO:0000256" key="4">
    <source>
        <dbReference type="PROSITE-ProRule" id="PRU00175"/>
    </source>
</evidence>
<feature type="region of interest" description="Disordered" evidence="5">
    <location>
        <begin position="76"/>
        <end position="103"/>
    </location>
</feature>
<dbReference type="SMART" id="SM00184">
    <property type="entry name" value="RING"/>
    <property type="match status" value="1"/>
</dbReference>
<feature type="domain" description="RING-type" evidence="6">
    <location>
        <begin position="188"/>
        <end position="231"/>
    </location>
</feature>
<evidence type="ECO:0000313" key="8">
    <source>
        <dbReference type="WBParaSite" id="Csp11.Scaffold559.g3854.t1"/>
    </source>
</evidence>
<keyword evidence="3" id="KW-0862">Zinc</keyword>
<evidence type="ECO:0000256" key="2">
    <source>
        <dbReference type="ARBA" id="ARBA00022771"/>
    </source>
</evidence>
<dbReference type="eggNOG" id="KOG4185">
    <property type="taxonomic scope" value="Eukaryota"/>
</dbReference>
<keyword evidence="2 4" id="KW-0863">Zinc-finger</keyword>
<sequence>MSQSTSPAPCSSNSAPTTKYILSAYRPPVHSPVETPEKTPVSSKDISSSTESKPIRNLTEEIQKLKKELMKQKANLTATRRQKKEIKKKIEQNQSDHVVRKAQKLEHKQNIEAQWSMHKERIEEFIHTLKDKHHLAKIHLNVRKTGRNYEEEMKWRTELTENSKKEVEKLKKEKENGEKSGPKNWLVCEYCFEPYSYEVDHFPRFLACGHTLCYGCIKKLTKPDHIRCPQDGFVTAYVKDCNELRKNFWVFNMLEEVQKD</sequence>
<dbReference type="PANTHER" id="PTHR47156">
    <property type="entry name" value="PROTEIN CBG20824"/>
    <property type="match status" value="1"/>
</dbReference>
<evidence type="ECO:0000259" key="6">
    <source>
        <dbReference type="PROSITE" id="PS50089"/>
    </source>
</evidence>
<evidence type="ECO:0000256" key="5">
    <source>
        <dbReference type="SAM" id="MobiDB-lite"/>
    </source>
</evidence>
<proteinExistence type="predicted"/>
<dbReference type="SUPFAM" id="SSF57850">
    <property type="entry name" value="RING/U-box"/>
    <property type="match status" value="1"/>
</dbReference>
<dbReference type="Gene3D" id="3.30.40.10">
    <property type="entry name" value="Zinc/RING finger domain, C3HC4 (zinc finger)"/>
    <property type="match status" value="1"/>
</dbReference>
<evidence type="ECO:0000313" key="7">
    <source>
        <dbReference type="Proteomes" id="UP000095282"/>
    </source>
</evidence>
<name>A0A1I7T9X0_9PELO</name>
<dbReference type="InterPro" id="IPR013083">
    <property type="entry name" value="Znf_RING/FYVE/PHD"/>
</dbReference>
<dbReference type="PANTHER" id="PTHR47156:SF10">
    <property type="entry name" value="E3 UBIQUITIN-PROTEIN LIGASE TRIM-21-RELATED"/>
    <property type="match status" value="1"/>
</dbReference>
<feature type="region of interest" description="Disordered" evidence="5">
    <location>
        <begin position="1"/>
        <end position="57"/>
    </location>
</feature>
<feature type="compositionally biased region" description="Low complexity" evidence="5">
    <location>
        <begin position="42"/>
        <end position="52"/>
    </location>
</feature>
<evidence type="ECO:0000256" key="3">
    <source>
        <dbReference type="ARBA" id="ARBA00022833"/>
    </source>
</evidence>
<accession>A0A1I7T9X0</accession>
<dbReference type="WBParaSite" id="Csp11.Scaffold559.g3854.t1">
    <property type="protein sequence ID" value="Csp11.Scaffold559.g3854.t1"/>
    <property type="gene ID" value="Csp11.Scaffold559.g3854"/>
</dbReference>
<keyword evidence="1" id="KW-0479">Metal-binding</keyword>
<feature type="compositionally biased region" description="Polar residues" evidence="5">
    <location>
        <begin position="1"/>
        <end position="17"/>
    </location>
</feature>
<dbReference type="AlphaFoldDB" id="A0A1I7T9X0"/>
<organism evidence="7 8">
    <name type="scientific">Caenorhabditis tropicalis</name>
    <dbReference type="NCBI Taxonomy" id="1561998"/>
    <lineage>
        <taxon>Eukaryota</taxon>
        <taxon>Metazoa</taxon>
        <taxon>Ecdysozoa</taxon>
        <taxon>Nematoda</taxon>
        <taxon>Chromadorea</taxon>
        <taxon>Rhabditida</taxon>
        <taxon>Rhabditina</taxon>
        <taxon>Rhabditomorpha</taxon>
        <taxon>Rhabditoidea</taxon>
        <taxon>Rhabditidae</taxon>
        <taxon>Peloderinae</taxon>
        <taxon>Caenorhabditis</taxon>
    </lineage>
</organism>
<dbReference type="GO" id="GO:0008270">
    <property type="term" value="F:zinc ion binding"/>
    <property type="evidence" value="ECO:0007669"/>
    <property type="project" value="UniProtKB-KW"/>
</dbReference>
<dbReference type="Pfam" id="PF13445">
    <property type="entry name" value="zf-RING_UBOX"/>
    <property type="match status" value="1"/>
</dbReference>
<dbReference type="InterPro" id="IPR017907">
    <property type="entry name" value="Znf_RING_CS"/>
</dbReference>
<dbReference type="STRING" id="1561998.A0A1I7T9X0"/>
<dbReference type="PROSITE" id="PS00518">
    <property type="entry name" value="ZF_RING_1"/>
    <property type="match status" value="1"/>
</dbReference>
<dbReference type="InterPro" id="IPR052667">
    <property type="entry name" value="E3_ubiquitin-ligase_RING"/>
</dbReference>
<reference evidence="8" key="1">
    <citation type="submission" date="2016-11" db="UniProtKB">
        <authorList>
            <consortium name="WormBaseParasite"/>
        </authorList>
    </citation>
    <scope>IDENTIFICATION</scope>
</reference>
<dbReference type="Proteomes" id="UP000095282">
    <property type="component" value="Unplaced"/>
</dbReference>
<dbReference type="InterPro" id="IPR001841">
    <property type="entry name" value="Znf_RING"/>
</dbReference>
<evidence type="ECO:0000256" key="1">
    <source>
        <dbReference type="ARBA" id="ARBA00022723"/>
    </source>
</evidence>
<dbReference type="InterPro" id="IPR027370">
    <property type="entry name" value="Znf-RING_euk"/>
</dbReference>
<protein>
    <submittedName>
        <fullName evidence="8">RING-type domain-containing protein</fullName>
    </submittedName>
</protein>
<dbReference type="PROSITE" id="PS50089">
    <property type="entry name" value="ZF_RING_2"/>
    <property type="match status" value="1"/>
</dbReference>
<keyword evidence="7" id="KW-1185">Reference proteome</keyword>